<dbReference type="AlphaFoldDB" id="A0A2H0BGT4"/>
<organism evidence="2 3">
    <name type="scientific">candidate division WWE3 bacterium CG22_combo_CG10-13_8_21_14_all_39_12</name>
    <dbReference type="NCBI Taxonomy" id="1975094"/>
    <lineage>
        <taxon>Bacteria</taxon>
        <taxon>Katanobacteria</taxon>
    </lineage>
</organism>
<comment type="caution">
    <text evidence="2">The sequence shown here is derived from an EMBL/GenBank/DDBJ whole genome shotgun (WGS) entry which is preliminary data.</text>
</comment>
<gene>
    <name evidence="2" type="ORF">COX05_00640</name>
</gene>
<feature type="transmembrane region" description="Helical" evidence="1">
    <location>
        <begin position="6"/>
        <end position="31"/>
    </location>
</feature>
<evidence type="ECO:0000256" key="1">
    <source>
        <dbReference type="SAM" id="Phobius"/>
    </source>
</evidence>
<protein>
    <recommendedName>
        <fullName evidence="4">ATP synthase subunit b</fullName>
    </recommendedName>
</protein>
<accession>A0A2H0BGT4</accession>
<dbReference type="Gene3D" id="1.20.5.620">
    <property type="entry name" value="F1F0 ATP synthase subunit B, membrane domain"/>
    <property type="match status" value="1"/>
</dbReference>
<reference evidence="2 3" key="1">
    <citation type="submission" date="2017-09" db="EMBL/GenBank/DDBJ databases">
        <title>Depth-based differentiation of microbial function through sediment-hosted aquifers and enrichment of novel symbionts in the deep terrestrial subsurface.</title>
        <authorList>
            <person name="Probst A.J."/>
            <person name="Ladd B."/>
            <person name="Jarett J.K."/>
            <person name="Geller-Mcgrath D.E."/>
            <person name="Sieber C.M."/>
            <person name="Emerson J.B."/>
            <person name="Anantharaman K."/>
            <person name="Thomas B.C."/>
            <person name="Malmstrom R."/>
            <person name="Stieglmeier M."/>
            <person name="Klingl A."/>
            <person name="Woyke T."/>
            <person name="Ryan C.M."/>
            <person name="Banfield J.F."/>
        </authorList>
    </citation>
    <scope>NUCLEOTIDE SEQUENCE [LARGE SCALE GENOMIC DNA]</scope>
    <source>
        <strain evidence="2">CG22_combo_CG10-13_8_21_14_all_39_12</strain>
    </source>
</reference>
<evidence type="ECO:0008006" key="4">
    <source>
        <dbReference type="Google" id="ProtNLM"/>
    </source>
</evidence>
<evidence type="ECO:0000313" key="3">
    <source>
        <dbReference type="Proteomes" id="UP000228495"/>
    </source>
</evidence>
<dbReference type="EMBL" id="PCSU01000007">
    <property type="protein sequence ID" value="PIP56887.1"/>
    <property type="molecule type" value="Genomic_DNA"/>
</dbReference>
<evidence type="ECO:0000313" key="2">
    <source>
        <dbReference type="EMBL" id="PIP56887.1"/>
    </source>
</evidence>
<name>A0A2H0BGT4_UNCKA</name>
<keyword evidence="1" id="KW-0472">Membrane</keyword>
<sequence>MFTLSTMFSGILLEIVIFNVIIFIVGLIYVLRYLNHSFEQKKYNDSLENNAQTVLEDAQNEATKIIQHAVEQSTQMLVESKESAQKIDSTFNRHIEQIGIDQEAAFEDFMVKMHSQNMESLKAVSLEFREKMHEATSVMKEEAKGSLGEFNKLFSSEIQEVYAKIHEKFEESMVGVEKQVEEYRLDQLKKVDDHVEAKVVEKVQLLVKKIVTPSLSETERETLIRNNIQKAKKDNVFN</sequence>
<keyword evidence="1" id="KW-0812">Transmembrane</keyword>
<proteinExistence type="predicted"/>
<keyword evidence="1" id="KW-1133">Transmembrane helix</keyword>
<dbReference type="Proteomes" id="UP000228495">
    <property type="component" value="Unassembled WGS sequence"/>
</dbReference>